<evidence type="ECO:0000313" key="2">
    <source>
        <dbReference type="EMBL" id="GHE96224.1"/>
    </source>
</evidence>
<reference evidence="2" key="1">
    <citation type="journal article" date="2014" name="Int. J. Syst. Evol. Microbiol.">
        <title>Complete genome sequence of Corynebacterium casei LMG S-19264T (=DSM 44701T), isolated from a smear-ripened cheese.</title>
        <authorList>
            <consortium name="US DOE Joint Genome Institute (JGI-PGF)"/>
            <person name="Walter F."/>
            <person name="Albersmeier A."/>
            <person name="Kalinowski J."/>
            <person name="Ruckert C."/>
        </authorList>
    </citation>
    <scope>NUCLEOTIDE SEQUENCE</scope>
    <source>
        <strain evidence="2">JCM 4784</strain>
    </source>
</reference>
<protein>
    <recommendedName>
        <fullName evidence="4">Secreted protein</fullName>
    </recommendedName>
</protein>
<feature type="chain" id="PRO_5037019206" description="Secreted protein" evidence="1">
    <location>
        <begin position="30"/>
        <end position="152"/>
    </location>
</feature>
<evidence type="ECO:0008006" key="4">
    <source>
        <dbReference type="Google" id="ProtNLM"/>
    </source>
</evidence>
<comment type="caution">
    <text evidence="2">The sequence shown here is derived from an EMBL/GenBank/DDBJ whole genome shotgun (WGS) entry which is preliminary data.</text>
</comment>
<evidence type="ECO:0000313" key="3">
    <source>
        <dbReference type="Proteomes" id="UP000608024"/>
    </source>
</evidence>
<reference evidence="2" key="2">
    <citation type="submission" date="2020-09" db="EMBL/GenBank/DDBJ databases">
        <authorList>
            <person name="Sun Q."/>
            <person name="Ohkuma M."/>
        </authorList>
    </citation>
    <scope>NUCLEOTIDE SEQUENCE</scope>
    <source>
        <strain evidence="2">JCM 4784</strain>
    </source>
</reference>
<proteinExistence type="predicted"/>
<evidence type="ECO:0000256" key="1">
    <source>
        <dbReference type="SAM" id="SignalP"/>
    </source>
</evidence>
<accession>A0A919AAU6</accession>
<name>A0A919AAU6_9ACTN</name>
<dbReference type="EMBL" id="BNBT01000214">
    <property type="protein sequence ID" value="GHE96224.1"/>
    <property type="molecule type" value="Genomic_DNA"/>
</dbReference>
<dbReference type="RefSeq" id="WP_190140363.1">
    <property type="nucleotide sequence ID" value="NZ_BNBT01000214.1"/>
</dbReference>
<gene>
    <name evidence="2" type="ORF">GCM10018785_71500</name>
</gene>
<dbReference type="Proteomes" id="UP000608024">
    <property type="component" value="Unassembled WGS sequence"/>
</dbReference>
<keyword evidence="3" id="KW-1185">Reference proteome</keyword>
<feature type="signal peptide" evidence="1">
    <location>
        <begin position="1"/>
        <end position="29"/>
    </location>
</feature>
<dbReference type="AlphaFoldDB" id="A0A919AAU6"/>
<sequence>MNLRTQIALATATVALGSGLAVTAPAAQAQPPSQPNSTTVVDGQNQAAARWHQIWAGRHGPANKWSTHDFTPHTRNLSVHFGCYGHDGAKLRAELVRTRDKRVIKRSGSGFCADGRTQFLNATVSGGTSYYLRLQFTRGPKHSMYARVYDKH</sequence>
<organism evidence="2 3">
    <name type="scientific">Streptomyces longispororuber</name>
    <dbReference type="NCBI Taxonomy" id="68230"/>
    <lineage>
        <taxon>Bacteria</taxon>
        <taxon>Bacillati</taxon>
        <taxon>Actinomycetota</taxon>
        <taxon>Actinomycetes</taxon>
        <taxon>Kitasatosporales</taxon>
        <taxon>Streptomycetaceae</taxon>
        <taxon>Streptomyces</taxon>
    </lineage>
</organism>
<keyword evidence="1" id="KW-0732">Signal</keyword>